<dbReference type="InterPro" id="IPR036390">
    <property type="entry name" value="WH_DNA-bd_sf"/>
</dbReference>
<gene>
    <name evidence="6" type="ORF">CS062_00920</name>
</gene>
<dbReference type="InterPro" id="IPR050397">
    <property type="entry name" value="Env_Response_Regulators"/>
</dbReference>
<name>A0A2G9CFJ7_9BURK</name>
<keyword evidence="7" id="KW-1185">Reference proteome</keyword>
<dbReference type="AlphaFoldDB" id="A0A2G9CFJ7"/>
<protein>
    <recommendedName>
        <fullName evidence="8">Crp/Fnr family transcriptional regulator</fullName>
    </recommendedName>
</protein>
<dbReference type="GO" id="GO:0003677">
    <property type="term" value="F:DNA binding"/>
    <property type="evidence" value="ECO:0007669"/>
    <property type="project" value="UniProtKB-KW"/>
</dbReference>
<keyword evidence="1" id="KW-0805">Transcription regulation</keyword>
<dbReference type="Pfam" id="PF13545">
    <property type="entry name" value="HTH_Crp_2"/>
    <property type="match status" value="1"/>
</dbReference>
<evidence type="ECO:0000313" key="6">
    <source>
        <dbReference type="EMBL" id="PIM55125.1"/>
    </source>
</evidence>
<dbReference type="InterPro" id="IPR012318">
    <property type="entry name" value="HTH_CRP"/>
</dbReference>
<evidence type="ECO:0000313" key="7">
    <source>
        <dbReference type="Proteomes" id="UP000231501"/>
    </source>
</evidence>
<dbReference type="GO" id="GO:0003700">
    <property type="term" value="F:DNA-binding transcription factor activity"/>
    <property type="evidence" value="ECO:0007669"/>
    <property type="project" value="InterPro"/>
</dbReference>
<dbReference type="InterPro" id="IPR014710">
    <property type="entry name" value="RmlC-like_jellyroll"/>
</dbReference>
<evidence type="ECO:0000256" key="2">
    <source>
        <dbReference type="ARBA" id="ARBA00023125"/>
    </source>
</evidence>
<evidence type="ECO:0008006" key="8">
    <source>
        <dbReference type="Google" id="ProtNLM"/>
    </source>
</evidence>
<dbReference type="CDD" id="cd00038">
    <property type="entry name" value="CAP_ED"/>
    <property type="match status" value="1"/>
</dbReference>
<dbReference type="SUPFAM" id="SSF46785">
    <property type="entry name" value="Winged helix' DNA-binding domain"/>
    <property type="match status" value="1"/>
</dbReference>
<evidence type="ECO:0000259" key="4">
    <source>
        <dbReference type="PROSITE" id="PS50042"/>
    </source>
</evidence>
<proteinExistence type="predicted"/>
<dbReference type="EMBL" id="PEOG01000005">
    <property type="protein sequence ID" value="PIM55125.1"/>
    <property type="molecule type" value="Genomic_DNA"/>
</dbReference>
<dbReference type="Proteomes" id="UP000231501">
    <property type="component" value="Unassembled WGS sequence"/>
</dbReference>
<dbReference type="GO" id="GO:0005829">
    <property type="term" value="C:cytosol"/>
    <property type="evidence" value="ECO:0007669"/>
    <property type="project" value="TreeGrafter"/>
</dbReference>
<reference evidence="6 7" key="1">
    <citation type="submission" date="2017-11" db="EMBL/GenBank/DDBJ databases">
        <title>Draft genome sequence of Mitsuaria sp. HWN-4.</title>
        <authorList>
            <person name="Gundlapally S.R."/>
        </authorList>
    </citation>
    <scope>NUCLEOTIDE SEQUENCE [LARGE SCALE GENOMIC DNA]</scope>
    <source>
        <strain evidence="6 7">HWN-4</strain>
    </source>
</reference>
<feature type="domain" description="Cyclic nucleotide-binding" evidence="4">
    <location>
        <begin position="71"/>
        <end position="167"/>
    </location>
</feature>
<dbReference type="PANTHER" id="PTHR24567">
    <property type="entry name" value="CRP FAMILY TRANSCRIPTIONAL REGULATORY PROTEIN"/>
    <property type="match status" value="1"/>
</dbReference>
<dbReference type="CDD" id="cd00092">
    <property type="entry name" value="HTH_CRP"/>
    <property type="match status" value="1"/>
</dbReference>
<dbReference type="InterPro" id="IPR000595">
    <property type="entry name" value="cNMP-bd_dom"/>
</dbReference>
<dbReference type="PROSITE" id="PS50042">
    <property type="entry name" value="CNMP_BINDING_3"/>
    <property type="match status" value="1"/>
</dbReference>
<feature type="domain" description="HTH crp-type" evidence="5">
    <location>
        <begin position="205"/>
        <end position="278"/>
    </location>
</feature>
<dbReference type="PROSITE" id="PS00042">
    <property type="entry name" value="HTH_CRP_1"/>
    <property type="match status" value="1"/>
</dbReference>
<accession>A0A2G9CFJ7</accession>
<comment type="caution">
    <text evidence="6">The sequence shown here is derived from an EMBL/GenBank/DDBJ whole genome shotgun (WGS) entry which is preliminary data.</text>
</comment>
<dbReference type="InterPro" id="IPR036388">
    <property type="entry name" value="WH-like_DNA-bd_sf"/>
</dbReference>
<evidence type="ECO:0000256" key="3">
    <source>
        <dbReference type="ARBA" id="ARBA00023163"/>
    </source>
</evidence>
<dbReference type="Gene3D" id="1.10.10.10">
    <property type="entry name" value="Winged helix-like DNA-binding domain superfamily/Winged helix DNA-binding domain"/>
    <property type="match status" value="1"/>
</dbReference>
<dbReference type="Pfam" id="PF00027">
    <property type="entry name" value="cNMP_binding"/>
    <property type="match status" value="1"/>
</dbReference>
<dbReference type="PANTHER" id="PTHR24567:SF75">
    <property type="entry name" value="FUMARATE AND NITRATE REDUCTION REGULATORY PROTEIN"/>
    <property type="match status" value="1"/>
</dbReference>
<dbReference type="Gene3D" id="2.60.120.10">
    <property type="entry name" value="Jelly Rolls"/>
    <property type="match status" value="1"/>
</dbReference>
<keyword evidence="3" id="KW-0804">Transcription</keyword>
<dbReference type="PRINTS" id="PR00034">
    <property type="entry name" value="HTHCRP"/>
</dbReference>
<evidence type="ECO:0000259" key="5">
    <source>
        <dbReference type="PROSITE" id="PS51063"/>
    </source>
</evidence>
<organism evidence="6 7">
    <name type="scientific">Roseateles chitinivorans</name>
    <dbReference type="NCBI Taxonomy" id="2917965"/>
    <lineage>
        <taxon>Bacteria</taxon>
        <taxon>Pseudomonadati</taxon>
        <taxon>Pseudomonadota</taxon>
        <taxon>Betaproteobacteria</taxon>
        <taxon>Burkholderiales</taxon>
        <taxon>Sphaerotilaceae</taxon>
        <taxon>Roseateles</taxon>
    </lineage>
</organism>
<dbReference type="PROSITE" id="PS51063">
    <property type="entry name" value="HTH_CRP_2"/>
    <property type="match status" value="1"/>
</dbReference>
<dbReference type="InterPro" id="IPR018490">
    <property type="entry name" value="cNMP-bd_dom_sf"/>
</dbReference>
<dbReference type="SUPFAM" id="SSF51206">
    <property type="entry name" value="cAMP-binding domain-like"/>
    <property type="match status" value="1"/>
</dbReference>
<keyword evidence="2" id="KW-0238">DNA-binding</keyword>
<dbReference type="SMART" id="SM00419">
    <property type="entry name" value="HTH_CRP"/>
    <property type="match status" value="1"/>
</dbReference>
<dbReference type="InterPro" id="IPR018335">
    <property type="entry name" value="Tscrpt_reg_HTH_Crp-type_CS"/>
</dbReference>
<sequence>MHVNRPACAQKQVVLMLARAPQGRRGLRCARCPLAGAGSSGQPRSDVMTTTGTAGLQEGDAARCTGMDLLRWSGMPVEEATSLRDVSFPVKWLSAGQPLVVEGAPLESLYFVRSGTLKVFQTERDGYEQVHAFALKGDILALDGLHDERHATAATALEPSSVAVLPLREWQRATREHPLLARLQARAASLELARRGATLHNMAAVAAEVRLARFLLQLSARQALLEFPPRKLRLRMSRRDIASLLGVSHESVSRSLGILATEGLIRVNHREVDLVDEGGLVARQTTTRPERDAPRLTA</sequence>
<evidence type="ECO:0000256" key="1">
    <source>
        <dbReference type="ARBA" id="ARBA00023015"/>
    </source>
</evidence>
<dbReference type="SMART" id="SM00100">
    <property type="entry name" value="cNMP"/>
    <property type="match status" value="1"/>
</dbReference>